<dbReference type="Proteomes" id="UP000094444">
    <property type="component" value="Unassembled WGS sequence"/>
</dbReference>
<dbReference type="CDD" id="cd07489">
    <property type="entry name" value="Peptidases_S8_5"/>
    <property type="match status" value="1"/>
</dbReference>
<reference evidence="12" key="1">
    <citation type="submission" date="2017-09" db="EMBL/GenBank/DDBJ databases">
        <title>Polyketide synthases of a Diaporthe helianthi virulent isolate.</title>
        <authorList>
            <person name="Baroncelli R."/>
        </authorList>
    </citation>
    <scope>NUCLEOTIDE SEQUENCE [LARGE SCALE GENOMIC DNA]</scope>
    <source>
        <strain evidence="12">7/96</strain>
    </source>
</reference>
<keyword evidence="13" id="KW-1185">Reference proteome</keyword>
<dbReference type="AlphaFoldDB" id="A0A2P5ICQ6"/>
<comment type="similarity">
    <text evidence="1 7 8">Belongs to the peptidase S8 family.</text>
</comment>
<dbReference type="InterPro" id="IPR023827">
    <property type="entry name" value="Peptidase_S8_Asp-AS"/>
</dbReference>
<evidence type="ECO:0000256" key="9">
    <source>
        <dbReference type="SAM" id="SignalP"/>
    </source>
</evidence>
<gene>
    <name evidence="12" type="ORF">DHEL01_v201287</name>
</gene>
<dbReference type="PROSITE" id="PS00138">
    <property type="entry name" value="SUBTILASE_SER"/>
    <property type="match status" value="1"/>
</dbReference>
<name>A0A2P5ICQ6_DIAHE</name>
<evidence type="ECO:0000256" key="6">
    <source>
        <dbReference type="PIRSR" id="PIRSR615500-1"/>
    </source>
</evidence>
<dbReference type="Pfam" id="PF00082">
    <property type="entry name" value="Peptidase_S8"/>
    <property type="match status" value="1"/>
</dbReference>
<dbReference type="EMBL" id="MAVT02000058">
    <property type="protein sequence ID" value="POS80304.1"/>
    <property type="molecule type" value="Genomic_DNA"/>
</dbReference>
<dbReference type="InterPro" id="IPR000209">
    <property type="entry name" value="Peptidase_S8/S53_dom"/>
</dbReference>
<evidence type="ECO:0000313" key="12">
    <source>
        <dbReference type="EMBL" id="POS80304.1"/>
    </source>
</evidence>
<sequence length="901" mass="95149">MRAVYFATALAGVLGLTLAQQDSVDESTTNPRNEPLGIYMAELADGVAPEQLVSQLSAANITINIRQTIDSKLFHGVSFTVDTGGKTPGGVESVILAAASTVRQVWPVRAVSKPNEDVRGFVGLNTTADVQRRAVDERPYYPHVMSQIDLLHKAGFTGEGMRIAVVDTGIDYLHPILGGCFGPGCIVTHGWDAVGIDDLFGGFDGMRAPEPDGDPMDCDGHGTHIAGIISALPNEFGFIGAAPGARLGAYRAMDCNGYGTEETIVAAMLRAFEDGHDIMTMSVGLSGGIPDSLLSLTATRIIEAGVPVFVAIGNDGVGGTLFKAVSPAEGRLVNSVSSYDPVEEPAVFALAEYAIGDAEPQQFPWATLMKGRYEFESGADQETLPLLNLHGLVVGNTSVTGCTPIPDSVPDLSGYLVLVSLDRPAGCYFRAQRQNIIAKGGALMMFWGTDLQIRSIINDDPTAFVATTTTSPAKEWIEALAAGQNVTVTMTVPSKAESRVVWSNNDATGGQVSNYSTWGPTYDLRTGPTFGGPGRSIMSTYLQNGQGVVTIGGTSMAAPLVAASAILLMQARNISDPRTLQNLLASTAIQPRGPESPLQAGAGLIQLWDAAQAKGILSVSGISFNDSDNHPEDFTFILRNTGDSDAVYDLGHTAVSTMYAMTPEGRLARVPFEVIDVSADITFAADQALVSAGGETNITVRCVPPEGVDKARWPIYSGYITLNSTNGDSLSIPYVGNAGSMREAVIIDGEAVTFWPRFGAADEVVTLPRPTIPGNASFDALSMNVNPYLPSKVFRFDIVAPASSNGTNDQPGNSSNQSLGTGEWLGRKTYGQTWGSPFSLLAGSAGLSTLFAGFLATGELLPAGRYAILTSALRLFADPASEDEADWQVVETPPFLLRYQE</sequence>
<dbReference type="Pfam" id="PF06280">
    <property type="entry name" value="fn3_5"/>
    <property type="match status" value="1"/>
</dbReference>
<dbReference type="PRINTS" id="PR00723">
    <property type="entry name" value="SUBTILISIN"/>
</dbReference>
<evidence type="ECO:0000259" key="10">
    <source>
        <dbReference type="Pfam" id="PF00082"/>
    </source>
</evidence>
<dbReference type="PROSITE" id="PS00137">
    <property type="entry name" value="SUBTILASE_HIS"/>
    <property type="match status" value="1"/>
</dbReference>
<evidence type="ECO:0000256" key="7">
    <source>
        <dbReference type="PROSITE-ProRule" id="PRU01240"/>
    </source>
</evidence>
<dbReference type="GO" id="GO:0006508">
    <property type="term" value="P:proteolysis"/>
    <property type="evidence" value="ECO:0007669"/>
    <property type="project" value="UniProtKB-KW"/>
</dbReference>
<evidence type="ECO:0000256" key="1">
    <source>
        <dbReference type="ARBA" id="ARBA00011073"/>
    </source>
</evidence>
<keyword evidence="4 7" id="KW-0378">Hydrolase</keyword>
<comment type="caution">
    <text evidence="12">The sequence shown here is derived from an EMBL/GenBank/DDBJ whole genome shotgun (WGS) entry which is preliminary data.</text>
</comment>
<dbReference type="InterPro" id="IPR036852">
    <property type="entry name" value="Peptidase_S8/S53_dom_sf"/>
</dbReference>
<dbReference type="InterPro" id="IPR050131">
    <property type="entry name" value="Peptidase_S8_subtilisin-like"/>
</dbReference>
<dbReference type="PANTHER" id="PTHR43806:SF66">
    <property type="entry name" value="SERIN ENDOPEPTIDASE"/>
    <property type="match status" value="1"/>
</dbReference>
<feature type="domain" description="Peptidase S8/S53" evidence="10">
    <location>
        <begin position="158"/>
        <end position="590"/>
    </location>
</feature>
<keyword evidence="5 7" id="KW-0720">Serine protease</keyword>
<dbReference type="PROSITE" id="PS00136">
    <property type="entry name" value="SUBTILASE_ASP"/>
    <property type="match status" value="1"/>
</dbReference>
<organism evidence="12 13">
    <name type="scientific">Diaporthe helianthi</name>
    <dbReference type="NCBI Taxonomy" id="158607"/>
    <lineage>
        <taxon>Eukaryota</taxon>
        <taxon>Fungi</taxon>
        <taxon>Dikarya</taxon>
        <taxon>Ascomycota</taxon>
        <taxon>Pezizomycotina</taxon>
        <taxon>Sordariomycetes</taxon>
        <taxon>Sordariomycetidae</taxon>
        <taxon>Diaporthales</taxon>
        <taxon>Diaporthaceae</taxon>
        <taxon>Diaporthe</taxon>
    </lineage>
</organism>
<evidence type="ECO:0000256" key="8">
    <source>
        <dbReference type="RuleBase" id="RU003355"/>
    </source>
</evidence>
<dbReference type="OrthoDB" id="206201at2759"/>
<feature type="domain" description="C5a peptidase/Subtilisin-like protease SBT2-like Fn3-like" evidence="11">
    <location>
        <begin position="622"/>
        <end position="735"/>
    </location>
</feature>
<dbReference type="Gene3D" id="3.40.50.200">
    <property type="entry name" value="Peptidase S8/S53 domain"/>
    <property type="match status" value="2"/>
</dbReference>
<evidence type="ECO:0000256" key="3">
    <source>
        <dbReference type="ARBA" id="ARBA00022729"/>
    </source>
</evidence>
<keyword evidence="2 7" id="KW-0645">Protease</keyword>
<feature type="active site" description="Charge relay system" evidence="6 7">
    <location>
        <position position="555"/>
    </location>
</feature>
<dbReference type="GO" id="GO:0016020">
    <property type="term" value="C:membrane"/>
    <property type="evidence" value="ECO:0007669"/>
    <property type="project" value="InterPro"/>
</dbReference>
<evidence type="ECO:0000313" key="13">
    <source>
        <dbReference type="Proteomes" id="UP000094444"/>
    </source>
</evidence>
<dbReference type="InterPro" id="IPR010435">
    <property type="entry name" value="C5a/SBT2-like_Fn3"/>
</dbReference>
<evidence type="ECO:0000256" key="2">
    <source>
        <dbReference type="ARBA" id="ARBA00022670"/>
    </source>
</evidence>
<feature type="active site" description="Charge relay system" evidence="6 7">
    <location>
        <position position="221"/>
    </location>
</feature>
<protein>
    <submittedName>
        <fullName evidence="12">Serine endopeptidase</fullName>
    </submittedName>
</protein>
<evidence type="ECO:0000256" key="4">
    <source>
        <dbReference type="ARBA" id="ARBA00022801"/>
    </source>
</evidence>
<dbReference type="GO" id="GO:0004252">
    <property type="term" value="F:serine-type endopeptidase activity"/>
    <property type="evidence" value="ECO:0007669"/>
    <property type="project" value="UniProtKB-UniRule"/>
</dbReference>
<dbReference type="InParanoid" id="A0A2P5ICQ6"/>
<dbReference type="InterPro" id="IPR023828">
    <property type="entry name" value="Peptidase_S8_Ser-AS"/>
</dbReference>
<dbReference type="InterPro" id="IPR022398">
    <property type="entry name" value="Peptidase_S8_His-AS"/>
</dbReference>
<evidence type="ECO:0000256" key="5">
    <source>
        <dbReference type="ARBA" id="ARBA00022825"/>
    </source>
</evidence>
<keyword evidence="3 9" id="KW-0732">Signal</keyword>
<dbReference type="SUPFAM" id="SSF52743">
    <property type="entry name" value="Subtilisin-like"/>
    <property type="match status" value="1"/>
</dbReference>
<dbReference type="PANTHER" id="PTHR43806">
    <property type="entry name" value="PEPTIDASE S8"/>
    <property type="match status" value="1"/>
</dbReference>
<feature type="chain" id="PRO_5015160608" evidence="9">
    <location>
        <begin position="20"/>
        <end position="901"/>
    </location>
</feature>
<feature type="signal peptide" evidence="9">
    <location>
        <begin position="1"/>
        <end position="19"/>
    </location>
</feature>
<feature type="active site" description="Charge relay system" evidence="6 7">
    <location>
        <position position="167"/>
    </location>
</feature>
<proteinExistence type="inferred from homology"/>
<dbReference type="PROSITE" id="PS51892">
    <property type="entry name" value="SUBTILASE"/>
    <property type="match status" value="1"/>
</dbReference>
<dbReference type="InterPro" id="IPR034187">
    <property type="entry name" value="Peptidases_S8_5"/>
</dbReference>
<accession>A0A2P5ICQ6</accession>
<dbReference type="InterPro" id="IPR015500">
    <property type="entry name" value="Peptidase_S8_subtilisin-rel"/>
</dbReference>
<evidence type="ECO:0000259" key="11">
    <source>
        <dbReference type="Pfam" id="PF06280"/>
    </source>
</evidence>